<keyword evidence="1" id="KW-0808">Transferase</keyword>
<organism evidence="2 3">
    <name type="scientific">Heterotrigona itama</name>
    <dbReference type="NCBI Taxonomy" id="395501"/>
    <lineage>
        <taxon>Eukaryota</taxon>
        <taxon>Metazoa</taxon>
        <taxon>Ecdysozoa</taxon>
        <taxon>Arthropoda</taxon>
        <taxon>Hexapoda</taxon>
        <taxon>Insecta</taxon>
        <taxon>Pterygota</taxon>
        <taxon>Neoptera</taxon>
        <taxon>Endopterygota</taxon>
        <taxon>Hymenoptera</taxon>
        <taxon>Apocrita</taxon>
        <taxon>Aculeata</taxon>
        <taxon>Apoidea</taxon>
        <taxon>Anthophila</taxon>
        <taxon>Apidae</taxon>
        <taxon>Heterotrigona</taxon>
    </lineage>
</organism>
<dbReference type="GO" id="GO:0005968">
    <property type="term" value="C:Rab-protein geranylgeranyltransferase complex"/>
    <property type="evidence" value="ECO:0007669"/>
    <property type="project" value="TreeGrafter"/>
</dbReference>
<dbReference type="AlphaFoldDB" id="A0A6V7H8Z2"/>
<dbReference type="EMBL" id="CAJDYZ010009479">
    <property type="protein sequence ID" value="CAD1476615.1"/>
    <property type="molecule type" value="Genomic_DNA"/>
</dbReference>
<dbReference type="OrthoDB" id="1658at2759"/>
<dbReference type="PANTHER" id="PTHR11129:SF2">
    <property type="entry name" value="GERANYLGERANYL TRANSFERASE TYPE-2 SUBUNIT ALPHA"/>
    <property type="match status" value="1"/>
</dbReference>
<comment type="caution">
    <text evidence="2">The sequence shown here is derived from an EMBL/GenBank/DDBJ whole genome shotgun (WGS) entry which is preliminary data.</text>
</comment>
<gene>
    <name evidence="2" type="ORF">MHI_LOCUS657781</name>
</gene>
<comment type="catalytic activity">
    <reaction evidence="1">
        <text>geranylgeranyl diphosphate + L-cysteinyl-[protein] = S-geranylgeranyl-L-cysteinyl-[protein] + diphosphate</text>
        <dbReference type="Rhea" id="RHEA:21240"/>
        <dbReference type="Rhea" id="RHEA-COMP:10131"/>
        <dbReference type="Rhea" id="RHEA-COMP:11537"/>
        <dbReference type="ChEBI" id="CHEBI:29950"/>
        <dbReference type="ChEBI" id="CHEBI:33019"/>
        <dbReference type="ChEBI" id="CHEBI:57533"/>
        <dbReference type="ChEBI" id="CHEBI:86021"/>
        <dbReference type="EC" id="2.5.1.60"/>
    </reaction>
</comment>
<dbReference type="Gene3D" id="1.25.40.120">
    <property type="entry name" value="Protein prenylyltransferase"/>
    <property type="match status" value="1"/>
</dbReference>
<dbReference type="SUPFAM" id="SSF48439">
    <property type="entry name" value="Protein prenylyltransferase"/>
    <property type="match status" value="1"/>
</dbReference>
<protein>
    <recommendedName>
        <fullName evidence="1">Geranylgeranyl transferase type-2 subunit alpha</fullName>
        <ecNumber evidence="1">2.5.1.60</ecNumber>
    </recommendedName>
    <alternativeName>
        <fullName evidence="1">Geranylgeranyl transferase type II subunit alpha</fullName>
    </alternativeName>
</protein>
<evidence type="ECO:0000313" key="2">
    <source>
        <dbReference type="EMBL" id="CAD1476615.1"/>
    </source>
</evidence>
<dbReference type="PANTHER" id="PTHR11129">
    <property type="entry name" value="PROTEIN FARNESYLTRANSFERASE ALPHA SUBUNIT/RAB GERANYLGERANYL TRANSFERASE ALPHA SUBUNIT"/>
    <property type="match status" value="1"/>
</dbReference>
<dbReference type="GO" id="GO:0004663">
    <property type="term" value="F:Rab geranylgeranyltransferase activity"/>
    <property type="evidence" value="ECO:0007669"/>
    <property type="project" value="UniProtKB-UniRule"/>
</dbReference>
<dbReference type="EC" id="2.5.1.60" evidence="1"/>
<accession>A0A6V7H8Z2</accession>
<name>A0A6V7H8Z2_9HYME</name>
<feature type="non-terminal residue" evidence="2">
    <location>
        <position position="1"/>
    </location>
</feature>
<sequence length="76" mass="9218">HGRVKVRTTAEQEALKKKERAEKLSRYRIGMSIVFKKRKDKIYDEELMMVTERMVLQNPDIYTLWNIRREAFTNND</sequence>
<proteinExistence type="inferred from homology"/>
<keyword evidence="3" id="KW-1185">Reference proteome</keyword>
<evidence type="ECO:0000313" key="3">
    <source>
        <dbReference type="Proteomes" id="UP000752696"/>
    </source>
</evidence>
<comment type="function">
    <text evidence="1">Catalyzes the transfer of a geranyl-geranyl moiety from geranyl-geranyl pyrophosphate to cysteines occuring in specific C-terminal amino acid sequences.</text>
</comment>
<comment type="similarity">
    <text evidence="1">Belongs to the protein prenyltransferase subunit alpha family.</text>
</comment>
<dbReference type="GO" id="GO:0097354">
    <property type="term" value="P:prenylation"/>
    <property type="evidence" value="ECO:0007669"/>
    <property type="project" value="UniProtKB-UniRule"/>
</dbReference>
<dbReference type="Proteomes" id="UP000752696">
    <property type="component" value="Unassembled WGS sequence"/>
</dbReference>
<feature type="non-terminal residue" evidence="2">
    <location>
        <position position="76"/>
    </location>
</feature>
<reference evidence="2" key="1">
    <citation type="submission" date="2020-07" db="EMBL/GenBank/DDBJ databases">
        <authorList>
            <person name="Nazaruddin N."/>
        </authorList>
    </citation>
    <scope>NUCLEOTIDE SEQUENCE</scope>
</reference>
<evidence type="ECO:0000256" key="1">
    <source>
        <dbReference type="RuleBase" id="RU367120"/>
    </source>
</evidence>
<keyword evidence="1" id="KW-0637">Prenyltransferase</keyword>